<proteinExistence type="predicted"/>
<dbReference type="InterPro" id="IPR039498">
    <property type="entry name" value="NTP_transf_5"/>
</dbReference>
<keyword evidence="1" id="KW-0808">Transferase</keyword>
<dbReference type="AlphaFoldDB" id="A0A1G7MTU8"/>
<keyword evidence="2" id="KW-1185">Reference proteome</keyword>
<organism evidence="1 2">
    <name type="scientific">Blastococcus aurantiacus</name>
    <dbReference type="NCBI Taxonomy" id="1550231"/>
    <lineage>
        <taxon>Bacteria</taxon>
        <taxon>Bacillati</taxon>
        <taxon>Actinomycetota</taxon>
        <taxon>Actinomycetes</taxon>
        <taxon>Geodermatophilales</taxon>
        <taxon>Geodermatophilaceae</taxon>
        <taxon>Blastococcus</taxon>
    </lineage>
</organism>
<dbReference type="STRING" id="1550231.SAMN05660662_2921"/>
<dbReference type="Pfam" id="PF14907">
    <property type="entry name" value="NTP_transf_5"/>
    <property type="match status" value="1"/>
</dbReference>
<evidence type="ECO:0000313" key="2">
    <source>
        <dbReference type="Proteomes" id="UP000199406"/>
    </source>
</evidence>
<dbReference type="Proteomes" id="UP000199406">
    <property type="component" value="Unassembled WGS sequence"/>
</dbReference>
<name>A0A1G7MTU8_9ACTN</name>
<dbReference type="GO" id="GO:0016740">
    <property type="term" value="F:transferase activity"/>
    <property type="evidence" value="ECO:0007669"/>
    <property type="project" value="UniProtKB-KW"/>
</dbReference>
<reference evidence="2" key="1">
    <citation type="submission" date="2016-10" db="EMBL/GenBank/DDBJ databases">
        <authorList>
            <person name="Varghese N."/>
            <person name="Submissions S."/>
        </authorList>
    </citation>
    <scope>NUCLEOTIDE SEQUENCE [LARGE SCALE GENOMIC DNA]</scope>
    <source>
        <strain evidence="2">DSM 44268</strain>
    </source>
</reference>
<dbReference type="EMBL" id="FNBT01000005">
    <property type="protein sequence ID" value="SDF65174.1"/>
    <property type="molecule type" value="Genomic_DNA"/>
</dbReference>
<evidence type="ECO:0000313" key="1">
    <source>
        <dbReference type="EMBL" id="SDF65174.1"/>
    </source>
</evidence>
<accession>A0A1G7MTU8</accession>
<protein>
    <submittedName>
        <fullName evidence="1">Uncharacterized nucleotidyltransferase</fullName>
    </submittedName>
</protein>
<sequence>MRPLHRSMRERIARVRAVERVLTGCVREHDWTETPSDVEAILPAVDQSRLVDLALRHRVVAPVLTSLAGSSAFDPDVRRRLRALTRMDHLRSLQVEGECRHVGAALRETPWLVVKGPALARGYYRRPELRAYGDLDILVRPADFALSLERLSEAGYRLLDRNWTHLLQTMSGEVHLLSPRGVLVDLHWDLTNDLATRESYAMVARSFFERAEPVRIADAEFQTLDPLDTVVHTAVHAARSGGDRLVWMKDLEQLVLAGRFTWPALAVRSAEHHAILPVTVMLHRMRATLDVPRVSHADLRSLGGPRTWQWVGKAVDRFAPLLGAGPDGSIARMYARSTRSDSRSASTELARRLVARARRGTWPDENNTLNPAHPESVLYDSGGGAGRAAFLDAVLAHDWEVT</sequence>
<gene>
    <name evidence="1" type="ORF">SAMN05660662_2921</name>
</gene>